<dbReference type="GO" id="GO:0004315">
    <property type="term" value="F:3-oxoacyl-[acyl-carrier-protein] synthase activity"/>
    <property type="evidence" value="ECO:0007669"/>
    <property type="project" value="UniProtKB-EC"/>
</dbReference>
<evidence type="ECO:0000313" key="21">
    <source>
        <dbReference type="Proteomes" id="UP000824469"/>
    </source>
</evidence>
<dbReference type="PANTHER" id="PTHR11712">
    <property type="entry name" value="POLYKETIDE SYNTHASE-RELATED"/>
    <property type="match status" value="1"/>
</dbReference>
<dbReference type="PROSITE" id="PS00606">
    <property type="entry name" value="KS3_1"/>
    <property type="match status" value="1"/>
</dbReference>
<comment type="caution">
    <text evidence="20">The sequence shown here is derived from an EMBL/GenBank/DDBJ whole genome shotgun (WGS) entry which is preliminary data.</text>
</comment>
<accession>A0AA38GYA2</accession>
<dbReference type="GO" id="GO:0006633">
    <property type="term" value="P:fatty acid biosynthetic process"/>
    <property type="evidence" value="ECO:0007669"/>
    <property type="project" value="UniProtKB-KW"/>
</dbReference>
<dbReference type="NCBIfam" id="NF005589">
    <property type="entry name" value="PRK07314.1"/>
    <property type="match status" value="1"/>
</dbReference>
<evidence type="ECO:0000256" key="11">
    <source>
        <dbReference type="ARBA" id="ARBA00023098"/>
    </source>
</evidence>
<comment type="function">
    <text evidence="16">Catalyzes the condensation reaction of fatty acid synthesis by the addition to an acyl acceptor of two carbons from malonyl-ACP. Specific for elongation from C-10 to unsaturated C-16 and C-18 fatty acids.</text>
</comment>
<evidence type="ECO:0000256" key="6">
    <source>
        <dbReference type="ARBA" id="ARBA00022528"/>
    </source>
</evidence>
<dbReference type="Gene3D" id="3.40.47.10">
    <property type="match status" value="1"/>
</dbReference>
<dbReference type="InterPro" id="IPR017568">
    <property type="entry name" value="3-oxoacyl-ACP_synth-2"/>
</dbReference>
<sequence>MAASAPKREDDPKRRIVITGMGLVSVFGNDVDTFYEKLLEGQSGIGLIDRFDASSYSVRFGGQIKDFSSKGYIDGKNDRRLDDCWRYCLVGGKKALENANLGKENLDKIDKSRAGVLVGTGMGGLSVFTDGVEALVQKGYKRITPFFIPYSITNMGSALLAIDTGLMGPNYSISTACATANYCFFAAANHIRRGEADIMLAGGTEAAIVPAGVGGFIACRALSHRNDDPQTASRPWDKERDGFVMGEGAGVLVMESLEHAMKRGATIIAEYLGGGVTCDAHHMTDPRSDGLGVSTCITKALEDSGVSPEEVNYVNCHATSTLAGDLAEVNAIKKVFKDTSGIKMNGTKSMIGHCLGAAGGLEAIATIKAITTGWLHPTINQFNPETAVTIDTVPNVKKQHEVHV</sequence>
<evidence type="ECO:0000256" key="13">
    <source>
        <dbReference type="ARBA" id="ARBA00023315"/>
    </source>
</evidence>
<evidence type="ECO:0000256" key="5">
    <source>
        <dbReference type="ARBA" id="ARBA00022516"/>
    </source>
</evidence>
<keyword evidence="5" id="KW-0444">Lipid biosynthesis</keyword>
<evidence type="ECO:0000256" key="8">
    <source>
        <dbReference type="ARBA" id="ARBA00022679"/>
    </source>
</evidence>
<dbReference type="GO" id="GO:0005739">
    <property type="term" value="C:mitochondrion"/>
    <property type="evidence" value="ECO:0007669"/>
    <property type="project" value="TreeGrafter"/>
</dbReference>
<dbReference type="Pfam" id="PF00109">
    <property type="entry name" value="ketoacyl-synt"/>
    <property type="match status" value="1"/>
</dbReference>
<keyword evidence="9" id="KW-0276">Fatty acid metabolism</keyword>
<reference evidence="20 21" key="1">
    <citation type="journal article" date="2021" name="Nat. Plants">
        <title>The Taxus genome provides insights into paclitaxel biosynthesis.</title>
        <authorList>
            <person name="Xiong X."/>
            <person name="Gou J."/>
            <person name="Liao Q."/>
            <person name="Li Y."/>
            <person name="Zhou Q."/>
            <person name="Bi G."/>
            <person name="Li C."/>
            <person name="Du R."/>
            <person name="Wang X."/>
            <person name="Sun T."/>
            <person name="Guo L."/>
            <person name="Liang H."/>
            <person name="Lu P."/>
            <person name="Wu Y."/>
            <person name="Zhang Z."/>
            <person name="Ro D.K."/>
            <person name="Shang Y."/>
            <person name="Huang S."/>
            <person name="Yan J."/>
        </authorList>
    </citation>
    <scope>NUCLEOTIDE SEQUENCE [LARGE SCALE GENOMIC DNA]</scope>
    <source>
        <strain evidence="20">Ta-2019</strain>
    </source>
</reference>
<evidence type="ECO:0000256" key="12">
    <source>
        <dbReference type="ARBA" id="ARBA00023160"/>
    </source>
</evidence>
<comment type="similarity">
    <text evidence="2">Belongs to the thiolase-like superfamily. Beta-ketoacyl-ACP synthases family.</text>
</comment>
<dbReference type="Proteomes" id="UP000824469">
    <property type="component" value="Unassembled WGS sequence"/>
</dbReference>
<evidence type="ECO:0000256" key="14">
    <source>
        <dbReference type="ARBA" id="ARBA00042143"/>
    </source>
</evidence>
<dbReference type="Pfam" id="PF02801">
    <property type="entry name" value="Ketoacyl-synt_C"/>
    <property type="match status" value="1"/>
</dbReference>
<dbReference type="GO" id="GO:0009507">
    <property type="term" value="C:chloroplast"/>
    <property type="evidence" value="ECO:0007669"/>
    <property type="project" value="UniProtKB-SubCell"/>
</dbReference>
<keyword evidence="6" id="KW-0150">Chloroplast</keyword>
<name>A0AA38GYA2_TAXCH</name>
<keyword evidence="21" id="KW-1185">Reference proteome</keyword>
<proteinExistence type="inferred from homology"/>
<dbReference type="NCBIfam" id="TIGR03150">
    <property type="entry name" value="fabF"/>
    <property type="match status" value="1"/>
</dbReference>
<dbReference type="CDD" id="cd00834">
    <property type="entry name" value="KAS_I_II"/>
    <property type="match status" value="1"/>
</dbReference>
<dbReference type="SUPFAM" id="SSF53901">
    <property type="entry name" value="Thiolase-like"/>
    <property type="match status" value="2"/>
</dbReference>
<keyword evidence="11" id="KW-0443">Lipid metabolism</keyword>
<evidence type="ECO:0000256" key="7">
    <source>
        <dbReference type="ARBA" id="ARBA00022640"/>
    </source>
</evidence>
<evidence type="ECO:0000256" key="1">
    <source>
        <dbReference type="ARBA" id="ARBA00004229"/>
    </source>
</evidence>
<dbReference type="InterPro" id="IPR014030">
    <property type="entry name" value="Ketoacyl_synth_N"/>
</dbReference>
<evidence type="ECO:0000259" key="19">
    <source>
        <dbReference type="PROSITE" id="PS52004"/>
    </source>
</evidence>
<keyword evidence="7" id="KW-0934">Plastid</keyword>
<dbReference type="PANTHER" id="PTHR11712:SF330">
    <property type="entry name" value="BETA-KETOACYL-[ACYL-CARRIER-PROTEIN] SYNTHASE I"/>
    <property type="match status" value="1"/>
</dbReference>
<dbReference type="InterPro" id="IPR016039">
    <property type="entry name" value="Thiolase-like"/>
</dbReference>
<evidence type="ECO:0000256" key="15">
    <source>
        <dbReference type="ARBA" id="ARBA00049541"/>
    </source>
</evidence>
<dbReference type="OMA" id="QAGWMPT"/>
<dbReference type="FunFam" id="3.40.47.10:FF:000027">
    <property type="entry name" value="3-oxoacyl-[acyl-carrier-protein] synthase 2"/>
    <property type="match status" value="1"/>
</dbReference>
<evidence type="ECO:0000256" key="2">
    <source>
        <dbReference type="ARBA" id="ARBA00008467"/>
    </source>
</evidence>
<comment type="subunit">
    <text evidence="3">Homodimer.</text>
</comment>
<keyword evidence="13" id="KW-0012">Acyltransferase</keyword>
<dbReference type="InterPro" id="IPR014031">
    <property type="entry name" value="Ketoacyl_synth_C"/>
</dbReference>
<evidence type="ECO:0000256" key="3">
    <source>
        <dbReference type="ARBA" id="ARBA00011738"/>
    </source>
</evidence>
<dbReference type="EC" id="2.3.1.41" evidence="4"/>
<evidence type="ECO:0000256" key="16">
    <source>
        <dbReference type="ARBA" id="ARBA00058711"/>
    </source>
</evidence>
<evidence type="ECO:0000256" key="4">
    <source>
        <dbReference type="ARBA" id="ARBA00013191"/>
    </source>
</evidence>
<keyword evidence="8" id="KW-0808">Transferase</keyword>
<evidence type="ECO:0000256" key="9">
    <source>
        <dbReference type="ARBA" id="ARBA00022832"/>
    </source>
</evidence>
<dbReference type="PROSITE" id="PS52004">
    <property type="entry name" value="KS3_2"/>
    <property type="match status" value="1"/>
</dbReference>
<evidence type="ECO:0000256" key="10">
    <source>
        <dbReference type="ARBA" id="ARBA00022946"/>
    </source>
</evidence>
<feature type="domain" description="Ketosynthase family 3 (KS3)" evidence="19">
    <location>
        <begin position="13"/>
        <end position="404"/>
    </location>
</feature>
<dbReference type="AlphaFoldDB" id="A0AA38GYA2"/>
<dbReference type="EMBL" id="JAHRHJ020000001">
    <property type="protein sequence ID" value="KAH9331689.1"/>
    <property type="molecule type" value="Genomic_DNA"/>
</dbReference>
<feature type="active site" description="For beta-ketoacyl synthase activity" evidence="18">
    <location>
        <position position="177"/>
    </location>
</feature>
<organism evidence="20 21">
    <name type="scientific">Taxus chinensis</name>
    <name type="common">Chinese yew</name>
    <name type="synonym">Taxus wallichiana var. chinensis</name>
    <dbReference type="NCBI Taxonomy" id="29808"/>
    <lineage>
        <taxon>Eukaryota</taxon>
        <taxon>Viridiplantae</taxon>
        <taxon>Streptophyta</taxon>
        <taxon>Embryophyta</taxon>
        <taxon>Tracheophyta</taxon>
        <taxon>Spermatophyta</taxon>
        <taxon>Pinopsida</taxon>
        <taxon>Pinidae</taxon>
        <taxon>Conifers II</taxon>
        <taxon>Cupressales</taxon>
        <taxon>Taxaceae</taxon>
        <taxon>Taxus</taxon>
    </lineage>
</organism>
<evidence type="ECO:0000313" key="20">
    <source>
        <dbReference type="EMBL" id="KAH9331689.1"/>
    </source>
</evidence>
<dbReference type="InterPro" id="IPR000794">
    <property type="entry name" value="Beta-ketoacyl_synthase"/>
</dbReference>
<keyword evidence="12" id="KW-0275">Fatty acid biosynthesis</keyword>
<dbReference type="InterPro" id="IPR018201">
    <property type="entry name" value="Ketoacyl_synth_AS"/>
</dbReference>
<dbReference type="InterPro" id="IPR020841">
    <property type="entry name" value="PKS_Beta-ketoAc_synthase_dom"/>
</dbReference>
<evidence type="ECO:0000256" key="17">
    <source>
        <dbReference type="ARBA" id="ARBA00074204"/>
    </source>
</evidence>
<dbReference type="PIRSF" id="PIRSF000447">
    <property type="entry name" value="KAS_II"/>
    <property type="match status" value="1"/>
</dbReference>
<keyword evidence="10" id="KW-0809">Transit peptide</keyword>
<evidence type="ECO:0000256" key="18">
    <source>
        <dbReference type="PIRSR" id="PIRSR000447-1"/>
    </source>
</evidence>
<gene>
    <name evidence="20" type="ORF">KI387_003797</name>
</gene>
<comment type="catalytic activity">
    <reaction evidence="15">
        <text>a fatty acyl-[ACP] + malonyl-[ACP] + H(+) = a 3-oxoacyl-[ACP] + holo-[ACP] + CO2</text>
        <dbReference type="Rhea" id="RHEA:22836"/>
        <dbReference type="Rhea" id="RHEA-COMP:9623"/>
        <dbReference type="Rhea" id="RHEA-COMP:9685"/>
        <dbReference type="Rhea" id="RHEA-COMP:9916"/>
        <dbReference type="Rhea" id="RHEA-COMP:14125"/>
        <dbReference type="ChEBI" id="CHEBI:15378"/>
        <dbReference type="ChEBI" id="CHEBI:16526"/>
        <dbReference type="ChEBI" id="CHEBI:64479"/>
        <dbReference type="ChEBI" id="CHEBI:78449"/>
        <dbReference type="ChEBI" id="CHEBI:78776"/>
        <dbReference type="ChEBI" id="CHEBI:138651"/>
        <dbReference type="EC" id="2.3.1.41"/>
    </reaction>
</comment>
<protein>
    <recommendedName>
        <fullName evidence="17">3-oxoacyl-[acyl-carrier-protein] synthase I, chloroplastic</fullName>
        <ecNumber evidence="4">2.3.1.41</ecNumber>
    </recommendedName>
    <alternativeName>
        <fullName evidence="14">Beta-ketoacyl-ACP synthase I</fullName>
    </alternativeName>
</protein>
<dbReference type="SMART" id="SM00825">
    <property type="entry name" value="PKS_KS"/>
    <property type="match status" value="1"/>
</dbReference>
<comment type="subcellular location">
    <subcellularLocation>
        <location evidence="1">Plastid</location>
        <location evidence="1">Chloroplast</location>
    </subcellularLocation>
</comment>
<feature type="non-terminal residue" evidence="20">
    <location>
        <position position="404"/>
    </location>
</feature>